<protein>
    <recommendedName>
        <fullName evidence="3">Conotoxin</fullName>
    </recommendedName>
</protein>
<evidence type="ECO:0008006" key="3">
    <source>
        <dbReference type="Google" id="ProtNLM"/>
    </source>
</evidence>
<organism evidence="1 2">
    <name type="scientific">Culter alburnus</name>
    <name type="common">Topmouth culter</name>
    <dbReference type="NCBI Taxonomy" id="194366"/>
    <lineage>
        <taxon>Eukaryota</taxon>
        <taxon>Metazoa</taxon>
        <taxon>Chordata</taxon>
        <taxon>Craniata</taxon>
        <taxon>Vertebrata</taxon>
        <taxon>Euteleostomi</taxon>
        <taxon>Actinopterygii</taxon>
        <taxon>Neopterygii</taxon>
        <taxon>Teleostei</taxon>
        <taxon>Ostariophysi</taxon>
        <taxon>Cypriniformes</taxon>
        <taxon>Xenocyprididae</taxon>
        <taxon>Xenocypridinae</taxon>
        <taxon>Culter</taxon>
    </lineage>
</organism>
<dbReference type="AlphaFoldDB" id="A0AAW1ZX15"/>
<gene>
    <name evidence="1" type="ORF">ABG768_004952</name>
</gene>
<proteinExistence type="predicted"/>
<feature type="non-terminal residue" evidence="1">
    <location>
        <position position="1"/>
    </location>
</feature>
<evidence type="ECO:0000313" key="2">
    <source>
        <dbReference type="Proteomes" id="UP001479290"/>
    </source>
</evidence>
<keyword evidence="2" id="KW-1185">Reference proteome</keyword>
<reference evidence="1 2" key="1">
    <citation type="submission" date="2024-05" db="EMBL/GenBank/DDBJ databases">
        <title>A high-quality chromosomal-level genome assembly of Topmouth culter (Culter alburnus).</title>
        <authorList>
            <person name="Zhao H."/>
        </authorList>
    </citation>
    <scope>NUCLEOTIDE SEQUENCE [LARGE SCALE GENOMIC DNA]</scope>
    <source>
        <strain evidence="1">CATC2023</strain>
        <tissue evidence="1">Muscle</tissue>
    </source>
</reference>
<evidence type="ECO:0000313" key="1">
    <source>
        <dbReference type="EMBL" id="KAK9965886.1"/>
    </source>
</evidence>
<comment type="caution">
    <text evidence="1">The sequence shown here is derived from an EMBL/GenBank/DDBJ whole genome shotgun (WGS) entry which is preliminary data.</text>
</comment>
<accession>A0AAW1ZX15</accession>
<feature type="non-terminal residue" evidence="1">
    <location>
        <position position="55"/>
    </location>
</feature>
<name>A0AAW1ZX15_CULAL</name>
<sequence length="55" mass="6046">QTLLTARQLRRFPGELSSNGERLLHLMPCRSECHATPPLAGRCCRIPPCLGTCLA</sequence>
<dbReference type="Proteomes" id="UP001479290">
    <property type="component" value="Unassembled WGS sequence"/>
</dbReference>
<dbReference type="EMBL" id="JAWDJR010000012">
    <property type="protein sequence ID" value="KAK9965886.1"/>
    <property type="molecule type" value="Genomic_DNA"/>
</dbReference>